<dbReference type="Proteomes" id="UP001597218">
    <property type="component" value="Unassembled WGS sequence"/>
</dbReference>
<comment type="caution">
    <text evidence="1">The sequence shown here is derived from an EMBL/GenBank/DDBJ whole genome shotgun (WGS) entry which is preliminary data.</text>
</comment>
<dbReference type="Gene3D" id="4.10.280.10">
    <property type="entry name" value="Helix-loop-helix DNA-binding domain"/>
    <property type="match status" value="1"/>
</dbReference>
<proteinExistence type="predicted"/>
<organism evidence="1 2">
    <name type="scientific">Sporosarcina siberiensis</name>
    <dbReference type="NCBI Taxonomy" id="1365606"/>
    <lineage>
        <taxon>Bacteria</taxon>
        <taxon>Bacillati</taxon>
        <taxon>Bacillota</taxon>
        <taxon>Bacilli</taxon>
        <taxon>Bacillales</taxon>
        <taxon>Caryophanaceae</taxon>
        <taxon>Sporosarcina</taxon>
    </lineage>
</organism>
<dbReference type="InterPro" id="IPR018540">
    <property type="entry name" value="Spo0E-like"/>
</dbReference>
<gene>
    <name evidence="1" type="ORF">ACFSFY_01285</name>
</gene>
<dbReference type="EMBL" id="JBHUGI010000003">
    <property type="protein sequence ID" value="MFD1926707.1"/>
    <property type="molecule type" value="Genomic_DNA"/>
</dbReference>
<evidence type="ECO:0000313" key="1">
    <source>
        <dbReference type="EMBL" id="MFD1926707.1"/>
    </source>
</evidence>
<dbReference type="SUPFAM" id="SSF140500">
    <property type="entry name" value="BAS1536-like"/>
    <property type="match status" value="1"/>
</dbReference>
<name>A0ABW4SB62_9BACL</name>
<protein>
    <submittedName>
        <fullName evidence="1">Spo0E family sporulation regulatory protein-aspartic acid phosphatase</fullName>
    </submittedName>
</protein>
<accession>A0ABW4SB62</accession>
<dbReference type="InterPro" id="IPR036638">
    <property type="entry name" value="HLH_DNA-bd_sf"/>
</dbReference>
<keyword evidence="2" id="KW-1185">Reference proteome</keyword>
<sequence>MSTINCLNSLLKNIESKQKDMYFKANQFGFTHPVVVACSKELDDLLNCYQGIVGTRKIS</sequence>
<dbReference type="Pfam" id="PF09388">
    <property type="entry name" value="SpoOE-like"/>
    <property type="match status" value="1"/>
</dbReference>
<reference evidence="2" key="1">
    <citation type="journal article" date="2019" name="Int. J. Syst. Evol. Microbiol.">
        <title>The Global Catalogue of Microorganisms (GCM) 10K type strain sequencing project: providing services to taxonomists for standard genome sequencing and annotation.</title>
        <authorList>
            <consortium name="The Broad Institute Genomics Platform"/>
            <consortium name="The Broad Institute Genome Sequencing Center for Infectious Disease"/>
            <person name="Wu L."/>
            <person name="Ma J."/>
        </authorList>
    </citation>
    <scope>NUCLEOTIDE SEQUENCE [LARGE SCALE GENOMIC DNA]</scope>
    <source>
        <strain evidence="2">CGMCC 4.7177</strain>
    </source>
</reference>
<dbReference type="InterPro" id="IPR037208">
    <property type="entry name" value="Spo0E-like_sf"/>
</dbReference>
<evidence type="ECO:0000313" key="2">
    <source>
        <dbReference type="Proteomes" id="UP001597218"/>
    </source>
</evidence>
<dbReference type="RefSeq" id="WP_381535368.1">
    <property type="nucleotide sequence ID" value="NZ_JBHUGI010000003.1"/>
</dbReference>